<feature type="region of interest" description="Disordered" evidence="1">
    <location>
        <begin position="582"/>
        <end position="602"/>
    </location>
</feature>
<reference evidence="2" key="1">
    <citation type="journal article" date="2021" name="Nat. Commun.">
        <title>Genetic determinants of endophytism in the Arabidopsis root mycobiome.</title>
        <authorList>
            <person name="Mesny F."/>
            <person name="Miyauchi S."/>
            <person name="Thiergart T."/>
            <person name="Pickel B."/>
            <person name="Atanasova L."/>
            <person name="Karlsson M."/>
            <person name="Huettel B."/>
            <person name="Barry K.W."/>
            <person name="Haridas S."/>
            <person name="Chen C."/>
            <person name="Bauer D."/>
            <person name="Andreopoulos W."/>
            <person name="Pangilinan J."/>
            <person name="LaButti K."/>
            <person name="Riley R."/>
            <person name="Lipzen A."/>
            <person name="Clum A."/>
            <person name="Drula E."/>
            <person name="Henrissat B."/>
            <person name="Kohler A."/>
            <person name="Grigoriev I.V."/>
            <person name="Martin F.M."/>
            <person name="Hacquard S."/>
        </authorList>
    </citation>
    <scope>NUCLEOTIDE SEQUENCE</scope>
    <source>
        <strain evidence="2">MPI-CAGE-AT-0021</strain>
    </source>
</reference>
<dbReference type="EMBL" id="JAGMUU010000002">
    <property type="protein sequence ID" value="KAH7160060.1"/>
    <property type="molecule type" value="Genomic_DNA"/>
</dbReference>
<feature type="region of interest" description="Disordered" evidence="1">
    <location>
        <begin position="777"/>
        <end position="834"/>
    </location>
</feature>
<comment type="caution">
    <text evidence="2">The sequence shown here is derived from an EMBL/GenBank/DDBJ whole genome shotgun (WGS) entry which is preliminary data.</text>
</comment>
<proteinExistence type="predicted"/>
<keyword evidence="3" id="KW-1185">Reference proteome</keyword>
<dbReference type="AlphaFoldDB" id="A0A9P9JIE0"/>
<gene>
    <name evidence="2" type="ORF">B0J13DRAFT_519484</name>
</gene>
<name>A0A9P9JIE0_9HYPO</name>
<feature type="compositionally biased region" description="Basic and acidic residues" evidence="1">
    <location>
        <begin position="100"/>
        <end position="121"/>
    </location>
</feature>
<feature type="compositionally biased region" description="Acidic residues" evidence="1">
    <location>
        <begin position="229"/>
        <end position="242"/>
    </location>
</feature>
<feature type="compositionally biased region" description="Acidic residues" evidence="1">
    <location>
        <begin position="782"/>
        <end position="791"/>
    </location>
</feature>
<feature type="region of interest" description="Disordered" evidence="1">
    <location>
        <begin position="730"/>
        <end position="758"/>
    </location>
</feature>
<evidence type="ECO:0000313" key="3">
    <source>
        <dbReference type="Proteomes" id="UP000717696"/>
    </source>
</evidence>
<evidence type="ECO:0000256" key="1">
    <source>
        <dbReference type="SAM" id="MobiDB-lite"/>
    </source>
</evidence>
<evidence type="ECO:0000313" key="2">
    <source>
        <dbReference type="EMBL" id="KAH7160060.1"/>
    </source>
</evidence>
<feature type="compositionally biased region" description="Basic and acidic residues" evidence="1">
    <location>
        <begin position="71"/>
        <end position="84"/>
    </location>
</feature>
<feature type="compositionally biased region" description="Basic and acidic residues" evidence="1">
    <location>
        <begin position="212"/>
        <end position="222"/>
    </location>
</feature>
<sequence>MAEIEMEIEMTKPLEINLHTDDDFIDFDTDMVDQPELVSQHAGNNQELAEAISNAEVDADADVDAEISDHVEKDAGDATVREEEEKVELDVLESTASNTDKTRDPKSNSVEPKPDDTEDRAVALSQVLEEDDGYAVIAKDSDQDAQDAQDTTPHTHSSDHEIDYEFEEQSEQSDSHGELDLVTELNPVTSGADSTVEIPAEDAVSGDPEDAYSEHGGHDGHYDNQNQSDQEEITYDENDDVSDPAAMKDELSVTEGNVEGVSTDNLDEEALARDEGLGDATGEFYQQEAEEQTTQEPNEAENVELEEYGAATEAHDDQRDAVNLGLQDPLVSRENSTAASETEFPAITVQYKGDEFPCFSHSSDGFFTEAMILDETMAVVLSRFREELASEIAQEEELVFQVDELGLEYSEVRAHSITPENRILTGPQSCSQDSLSSVTLRQILEIFDLLVNNQDPDSSRTLYTYLFTKPSASKRLESLMESATAGKGLDEVIHLFESPLAAPASVLEANTADDGLEEHLNDYDSPANEVEGLSQNEKEHDVEYVAEDGVDLDASLLNDSPDSNEGGQDATDADYIEGNVVEPASEDANATNDEASDAPAVEDDVESNGKLVIPHPGLFSTCYYPTFCLCEACICSYIEEHDREEGIFRDALQGRRQLERKHLNIGWPVLRCAPRKHAHSNSDYSITFSTTEADQHFIAHEESESNPFMNLELDIDAEVDEEVDLEVGSLANEQNPIDPDVANAGATDTSTTPTLKDDDETVSLIADISADAIAAELQDTTEVVDEDDVGEIDWRDEPEADEEIQSPPSAVGKRARGDDEGDVEDEQDVKRRRP</sequence>
<feature type="region of interest" description="Disordered" evidence="1">
    <location>
        <begin position="71"/>
        <end position="248"/>
    </location>
</feature>
<dbReference type="Proteomes" id="UP000717696">
    <property type="component" value="Unassembled WGS sequence"/>
</dbReference>
<organism evidence="2 3">
    <name type="scientific">Dactylonectria estremocensis</name>
    <dbReference type="NCBI Taxonomy" id="1079267"/>
    <lineage>
        <taxon>Eukaryota</taxon>
        <taxon>Fungi</taxon>
        <taxon>Dikarya</taxon>
        <taxon>Ascomycota</taxon>
        <taxon>Pezizomycotina</taxon>
        <taxon>Sordariomycetes</taxon>
        <taxon>Hypocreomycetidae</taxon>
        <taxon>Hypocreales</taxon>
        <taxon>Nectriaceae</taxon>
        <taxon>Dactylonectria</taxon>
    </lineage>
</organism>
<accession>A0A9P9JIE0</accession>
<dbReference type="OrthoDB" id="5339076at2759"/>
<protein>
    <submittedName>
        <fullName evidence="2">Uncharacterized protein</fullName>
    </submittedName>
</protein>